<reference evidence="1 2" key="1">
    <citation type="submission" date="2017-10" db="EMBL/GenBank/DDBJ databases">
        <title>Novel microbial diversity and functional potential in the marine mammal oral microbiome.</title>
        <authorList>
            <person name="Dudek N.K."/>
            <person name="Sun C.L."/>
            <person name="Burstein D."/>
            <person name="Kantor R.S."/>
            <person name="Aliaga Goltsman D.S."/>
            <person name="Bik E.M."/>
            <person name="Thomas B.C."/>
            <person name="Banfield J.F."/>
            <person name="Relman D.A."/>
        </authorList>
    </citation>
    <scope>NUCLEOTIDE SEQUENCE [LARGE SCALE GENOMIC DNA]</scope>
    <source>
        <strain evidence="1">DOLZORAL124_49_17</strain>
    </source>
</reference>
<accession>A0A2G6E996</accession>
<dbReference type="AlphaFoldDB" id="A0A2G6E996"/>
<evidence type="ECO:0008006" key="3">
    <source>
        <dbReference type="Google" id="ProtNLM"/>
    </source>
</evidence>
<organism evidence="1 2">
    <name type="scientific">candidate division KSB3 bacterium</name>
    <dbReference type="NCBI Taxonomy" id="2044937"/>
    <lineage>
        <taxon>Bacteria</taxon>
        <taxon>candidate division KSB3</taxon>
    </lineage>
</organism>
<evidence type="ECO:0000313" key="1">
    <source>
        <dbReference type="EMBL" id="PID58635.1"/>
    </source>
</evidence>
<sequence>MRKKQTSTTVISLWMTVFGLVFCSIAIVSSPAYALWVGQSQINPFLELKGSYESNIYRVNEDTDSDTIITLSPGVHIEYPTGQGSSIKAVADYRADITVYGHHGDETIDPDEQLNTIDHRLGGYVTFNLPSGLLGKAGYVFTVSSIAPDYKGDTRNDYKQHTLEGVIGYRFADRYKIEFDYTGRFQNFDESEFSADDIHSNTMDLLGFYQIRPKLSTLLGGAYALFDRQDPFIDSEEYRAYGGFEYELSEKTEGLLKVGVASRQFDSDALDDVTDLFLDGHLRSEYLERTQWTLNLFRHYHDTALSDLTVENGIYYISTGFGGSVKHSLATLPNMSFVAELTLSKDSYPDDPDDREDNFIDANVGLNYKFYKYLSLGAAYNYINRDSNIDVRNYTNHLAMMRIRGLI</sequence>
<dbReference type="InterPro" id="IPR018759">
    <property type="entry name" value="BBP2_2"/>
</dbReference>
<evidence type="ECO:0000313" key="2">
    <source>
        <dbReference type="Proteomes" id="UP000229740"/>
    </source>
</evidence>
<protein>
    <recommendedName>
        <fullName evidence="3">Outer membrane protein beta-barrel domain-containing protein</fullName>
    </recommendedName>
</protein>
<dbReference type="SUPFAM" id="SSF56935">
    <property type="entry name" value="Porins"/>
    <property type="match status" value="1"/>
</dbReference>
<gene>
    <name evidence="1" type="ORF">CSB45_03570</name>
</gene>
<name>A0A2G6E996_9BACT</name>
<dbReference type="Proteomes" id="UP000229740">
    <property type="component" value="Unassembled WGS sequence"/>
</dbReference>
<comment type="caution">
    <text evidence="1">The sequence shown here is derived from an EMBL/GenBank/DDBJ whole genome shotgun (WGS) entry which is preliminary data.</text>
</comment>
<dbReference type="EMBL" id="PDPS01000022">
    <property type="protein sequence ID" value="PID58635.1"/>
    <property type="molecule type" value="Genomic_DNA"/>
</dbReference>
<proteinExistence type="predicted"/>
<dbReference type="Pfam" id="PF10082">
    <property type="entry name" value="BBP2_2"/>
    <property type="match status" value="1"/>
</dbReference>